<feature type="transmembrane region" description="Helical" evidence="1">
    <location>
        <begin position="29"/>
        <end position="48"/>
    </location>
</feature>
<keyword evidence="1" id="KW-0472">Membrane</keyword>
<protein>
    <submittedName>
        <fullName evidence="2">Uncharacterized protein</fullName>
    </submittedName>
</protein>
<gene>
    <name evidence="2" type="ORF">KDK92_16620</name>
</gene>
<proteinExistence type="predicted"/>
<keyword evidence="1" id="KW-0812">Transmembrane</keyword>
<reference evidence="2" key="1">
    <citation type="journal article" date="2021" name="mSystems">
        <title>Bacteria and Archaea Synergistically Convert Glycine Betaine to Biogenic Methane in the Formosa Cold Seep of the South China Sea.</title>
        <authorList>
            <person name="Li L."/>
            <person name="Zhang W."/>
            <person name="Zhang S."/>
            <person name="Song L."/>
            <person name="Sun Q."/>
            <person name="Zhang H."/>
            <person name="Xiang H."/>
            <person name="Dong X."/>
        </authorList>
    </citation>
    <scope>NUCLEOTIDE SEQUENCE</scope>
    <source>
        <strain evidence="2">ZWT</strain>
    </source>
</reference>
<comment type="caution">
    <text evidence="2">The sequence shown here is derived from an EMBL/GenBank/DDBJ whole genome shotgun (WGS) entry which is preliminary data.</text>
</comment>
<evidence type="ECO:0000256" key="1">
    <source>
        <dbReference type="SAM" id="Phobius"/>
    </source>
</evidence>
<keyword evidence="3" id="KW-1185">Reference proteome</keyword>
<dbReference type="EMBL" id="JAGSOJ010000003">
    <property type="protein sequence ID" value="MCM1991359.1"/>
    <property type="molecule type" value="Genomic_DNA"/>
</dbReference>
<evidence type="ECO:0000313" key="3">
    <source>
        <dbReference type="Proteomes" id="UP001056429"/>
    </source>
</evidence>
<keyword evidence="1" id="KW-1133">Transmembrane helix</keyword>
<sequence>MKKILFIKAAKGRAMLLLGEKGKEVMDEFIANISTAIFCFMIKMLLLIKKK</sequence>
<accession>A0A9J6P3T3</accession>
<dbReference type="AlphaFoldDB" id="A0A9J6P3T3"/>
<evidence type="ECO:0000313" key="2">
    <source>
        <dbReference type="EMBL" id="MCM1991359.1"/>
    </source>
</evidence>
<organism evidence="2 3">
    <name type="scientific">Oceanirhabdus seepicola</name>
    <dbReference type="NCBI Taxonomy" id="2828781"/>
    <lineage>
        <taxon>Bacteria</taxon>
        <taxon>Bacillati</taxon>
        <taxon>Bacillota</taxon>
        <taxon>Clostridia</taxon>
        <taxon>Eubacteriales</taxon>
        <taxon>Clostridiaceae</taxon>
        <taxon>Oceanirhabdus</taxon>
    </lineage>
</organism>
<name>A0A9J6P3T3_9CLOT</name>
<dbReference type="RefSeq" id="WP_250860466.1">
    <property type="nucleotide sequence ID" value="NZ_JAGSOJ010000003.1"/>
</dbReference>
<dbReference type="Proteomes" id="UP001056429">
    <property type="component" value="Unassembled WGS sequence"/>
</dbReference>
<reference evidence="2" key="2">
    <citation type="submission" date="2021-04" db="EMBL/GenBank/DDBJ databases">
        <authorList>
            <person name="Dong X."/>
        </authorList>
    </citation>
    <scope>NUCLEOTIDE SEQUENCE</scope>
    <source>
        <strain evidence="2">ZWT</strain>
    </source>
</reference>